<keyword evidence="1" id="KW-0812">Transmembrane</keyword>
<dbReference type="RefSeq" id="WP_088618076.1">
    <property type="nucleotide sequence ID" value="NZ_CP022129.1"/>
</dbReference>
<keyword evidence="4" id="KW-1185">Reference proteome</keyword>
<proteinExistence type="predicted"/>
<protein>
    <submittedName>
        <fullName evidence="2">General secretion pathway protein GspM</fullName>
    </submittedName>
</protein>
<reference evidence="3 5" key="2">
    <citation type="submission" date="2017-11" db="EMBL/GenBank/DDBJ databases">
        <title>Draft Genome Sequence of Methylobacter psychrotolerans Sph1T, an Obligate Methanotroph from Low-Temperature Environments.</title>
        <authorList>
            <person name="Oshkin I.Y."/>
            <person name="Miroshnikov K."/>
            <person name="Belova S.E."/>
            <person name="Korzhenkov A."/>
            <person name="Toshchakov S.V."/>
            <person name="Dedysh S.N."/>
        </authorList>
    </citation>
    <scope>NUCLEOTIDE SEQUENCE [LARGE SCALE GENOMIC DNA]</scope>
    <source>
        <strain evidence="3 5">Sph1</strain>
    </source>
</reference>
<dbReference type="AlphaFoldDB" id="A0A1Z4BVC0"/>
<dbReference type="Proteomes" id="UP000237423">
    <property type="component" value="Unassembled WGS sequence"/>
</dbReference>
<organism evidence="2 4">
    <name type="scientific">Methylovulum psychrotolerans</name>
    <dbReference type="NCBI Taxonomy" id="1704499"/>
    <lineage>
        <taxon>Bacteria</taxon>
        <taxon>Pseudomonadati</taxon>
        <taxon>Pseudomonadota</taxon>
        <taxon>Gammaproteobacteria</taxon>
        <taxon>Methylococcales</taxon>
        <taxon>Methylococcaceae</taxon>
        <taxon>Methylovulum</taxon>
    </lineage>
</organism>
<dbReference type="NCBIfam" id="NF040576">
    <property type="entry name" value="T2SS_GspM_XpsM"/>
    <property type="match status" value="1"/>
</dbReference>
<dbReference type="EMBL" id="PGFZ01000001">
    <property type="protein sequence ID" value="POZ53518.1"/>
    <property type="molecule type" value="Genomic_DNA"/>
</dbReference>
<dbReference type="InterPro" id="IPR034756">
    <property type="entry name" value="T2SSM_b"/>
</dbReference>
<dbReference type="KEGG" id="mpsy:CEK71_03450"/>
<evidence type="ECO:0000256" key="1">
    <source>
        <dbReference type="SAM" id="Phobius"/>
    </source>
</evidence>
<evidence type="ECO:0000313" key="2">
    <source>
        <dbReference type="EMBL" id="ASF45193.1"/>
    </source>
</evidence>
<feature type="transmembrane region" description="Helical" evidence="1">
    <location>
        <begin position="17"/>
        <end position="39"/>
    </location>
</feature>
<dbReference type="OrthoDB" id="5566245at2"/>
<keyword evidence="1" id="KW-1133">Transmembrane helix</keyword>
<evidence type="ECO:0000313" key="5">
    <source>
        <dbReference type="Proteomes" id="UP000237423"/>
    </source>
</evidence>
<evidence type="ECO:0000313" key="3">
    <source>
        <dbReference type="EMBL" id="POZ53518.1"/>
    </source>
</evidence>
<reference evidence="2 4" key="1">
    <citation type="submission" date="2017-06" db="EMBL/GenBank/DDBJ databases">
        <title>Genome Sequencing of the methanotroph Methylovulum psychrotolerants str. HV10-M2 isolated from a high-altitude environment.</title>
        <authorList>
            <person name="Mateos-Rivera A."/>
        </authorList>
    </citation>
    <scope>NUCLEOTIDE SEQUENCE [LARGE SCALE GENOMIC DNA]</scope>
    <source>
        <strain evidence="2 4">HV10_M2</strain>
    </source>
</reference>
<dbReference type="Proteomes" id="UP000197019">
    <property type="component" value="Chromosome"/>
</dbReference>
<dbReference type="EMBL" id="CP022129">
    <property type="protein sequence ID" value="ASF45193.1"/>
    <property type="molecule type" value="Genomic_DNA"/>
</dbReference>
<dbReference type="Pfam" id="PF10741">
    <property type="entry name" value="T2SSM_b"/>
    <property type="match status" value="1"/>
</dbReference>
<keyword evidence="1" id="KW-0472">Membrane</keyword>
<evidence type="ECO:0000313" key="4">
    <source>
        <dbReference type="Proteomes" id="UP000197019"/>
    </source>
</evidence>
<accession>A0A1Z4BVC0</accession>
<gene>
    <name evidence="3" type="ORF">AADEFJLK_00545</name>
    <name evidence="2" type="ORF">CEK71_03450</name>
</gene>
<sequence length="200" mass="22271">MKILKQPIINNINKDRWLAVGLLAGVVLVVGSLVLIPLVGQSLDLHDKKEGLLFKLEQYQRILAKKDAVIASMESLKVQHDEQGYFNSQQTDALASAEMQDFIKKSIVDAGGQLSSTQAIPVSLKGGFSRITVRVRMTGNSEVLRAVLYKIETSTPLIVVDQIDIRPMRGRRSMTSHKIEPSNDLNVNFQAVSFMRKKPE</sequence>
<name>A0A1Z4BVC0_9GAMM</name>